<evidence type="ECO:0000313" key="1">
    <source>
        <dbReference type="EMBL" id="MFK2853747.1"/>
    </source>
</evidence>
<evidence type="ECO:0000313" key="2">
    <source>
        <dbReference type="Proteomes" id="UP001620409"/>
    </source>
</evidence>
<organism evidence="1 2">
    <name type="scientific">Dyella humi</name>
    <dbReference type="NCBI Taxonomy" id="1770547"/>
    <lineage>
        <taxon>Bacteria</taxon>
        <taxon>Pseudomonadati</taxon>
        <taxon>Pseudomonadota</taxon>
        <taxon>Gammaproteobacteria</taxon>
        <taxon>Lysobacterales</taxon>
        <taxon>Rhodanobacteraceae</taxon>
        <taxon>Dyella</taxon>
    </lineage>
</organism>
<keyword evidence="2" id="KW-1185">Reference proteome</keyword>
<protein>
    <submittedName>
        <fullName evidence="1">DUF3293 domain-containing protein</fullName>
    </submittedName>
</protein>
<accession>A0ABW8IEX7</accession>
<comment type="caution">
    <text evidence="1">The sequence shown here is derived from an EMBL/GenBank/DDBJ whole genome shotgun (WGS) entry which is preliminary data.</text>
</comment>
<dbReference type="InterPro" id="IPR021710">
    <property type="entry name" value="DUF3293"/>
</dbReference>
<sequence>MDSALIDAYRNTDYRVRLSQGGWASIRIDAPVPEPLRALIGLHGWAFITAWNPFSQVLPRPQNRAAQQALLGALRRLAATPTICPAMGVGRDWREPSFFVVGPTLAETDALVQQFRQNAYVHGLADGYARLRLTSDEPPRGQAG</sequence>
<proteinExistence type="predicted"/>
<dbReference type="RefSeq" id="WP_380017250.1">
    <property type="nucleotide sequence ID" value="NZ_JADIKI010000021.1"/>
</dbReference>
<dbReference type="Proteomes" id="UP001620409">
    <property type="component" value="Unassembled WGS sequence"/>
</dbReference>
<gene>
    <name evidence="1" type="ORF">ISP18_04005</name>
</gene>
<dbReference type="EMBL" id="JADIKI010000021">
    <property type="protein sequence ID" value="MFK2853747.1"/>
    <property type="molecule type" value="Genomic_DNA"/>
</dbReference>
<dbReference type="Pfam" id="PF11697">
    <property type="entry name" value="DUF3293"/>
    <property type="match status" value="1"/>
</dbReference>
<reference evidence="1 2" key="1">
    <citation type="submission" date="2020-10" db="EMBL/GenBank/DDBJ databases">
        <title>Phylogeny of dyella-like bacteria.</title>
        <authorList>
            <person name="Fu J."/>
        </authorList>
    </citation>
    <scope>NUCLEOTIDE SEQUENCE [LARGE SCALE GENOMIC DNA]</scope>
    <source>
        <strain evidence="1 2">DHG40</strain>
    </source>
</reference>
<name>A0ABW8IEX7_9GAMM</name>